<keyword evidence="2" id="KW-0472">Membrane</keyword>
<feature type="transmembrane region" description="Helical" evidence="2">
    <location>
        <begin position="76"/>
        <end position="94"/>
    </location>
</feature>
<keyword evidence="2" id="KW-0812">Transmembrane</keyword>
<organism evidence="3 4">
    <name type="scientific">Jannaschia seosinensis</name>
    <dbReference type="NCBI Taxonomy" id="313367"/>
    <lineage>
        <taxon>Bacteria</taxon>
        <taxon>Pseudomonadati</taxon>
        <taxon>Pseudomonadota</taxon>
        <taxon>Alphaproteobacteria</taxon>
        <taxon>Rhodobacterales</taxon>
        <taxon>Roseobacteraceae</taxon>
        <taxon>Jannaschia</taxon>
    </lineage>
</organism>
<evidence type="ECO:0000313" key="3">
    <source>
        <dbReference type="EMBL" id="CUH07420.1"/>
    </source>
</evidence>
<proteinExistence type="predicted"/>
<dbReference type="EMBL" id="CYPR01000001">
    <property type="protein sequence ID" value="CUH07420.1"/>
    <property type="molecule type" value="Genomic_DNA"/>
</dbReference>
<protein>
    <submittedName>
        <fullName evidence="3">Uncharacterized protein</fullName>
    </submittedName>
</protein>
<feature type="compositionally biased region" description="Basic and acidic residues" evidence="1">
    <location>
        <begin position="1"/>
        <end position="11"/>
    </location>
</feature>
<sequence>MGKTPDSERGGRPAPSGPAAGMRWTSGSTLAAALAATIFYPWIVTHYLFEAIWQPVVLTACVSLLAGGFWRQALKLVIGGGAALLVHAQLAAGAGPDVPIWQPVVLAALAGLVTLCLWRLLAVAGAVVASLMVLRLAHDGVPPELILEAIRIRLE</sequence>
<accession>A0A0M7B569</accession>
<evidence type="ECO:0000256" key="2">
    <source>
        <dbReference type="SAM" id="Phobius"/>
    </source>
</evidence>
<feature type="transmembrane region" description="Helical" evidence="2">
    <location>
        <begin position="52"/>
        <end position="69"/>
    </location>
</feature>
<feature type="region of interest" description="Disordered" evidence="1">
    <location>
        <begin position="1"/>
        <end position="21"/>
    </location>
</feature>
<keyword evidence="2" id="KW-1133">Transmembrane helix</keyword>
<keyword evidence="4" id="KW-1185">Reference proteome</keyword>
<name>A0A0M7B569_9RHOB</name>
<feature type="transmembrane region" description="Helical" evidence="2">
    <location>
        <begin position="100"/>
        <end position="128"/>
    </location>
</feature>
<evidence type="ECO:0000313" key="4">
    <source>
        <dbReference type="Proteomes" id="UP000049455"/>
    </source>
</evidence>
<gene>
    <name evidence="3" type="ORF">JSE7799_00019</name>
</gene>
<dbReference type="Proteomes" id="UP000049455">
    <property type="component" value="Unassembled WGS sequence"/>
</dbReference>
<evidence type="ECO:0000256" key="1">
    <source>
        <dbReference type="SAM" id="MobiDB-lite"/>
    </source>
</evidence>
<dbReference type="AlphaFoldDB" id="A0A0M7B569"/>
<dbReference type="STRING" id="313367.JSE7799_00019"/>
<reference evidence="3 4" key="1">
    <citation type="submission" date="2015-09" db="EMBL/GenBank/DDBJ databases">
        <authorList>
            <person name="Jackson K.R."/>
            <person name="Lunt B.L."/>
            <person name="Fisher J.N.B."/>
            <person name="Gardner A.V."/>
            <person name="Bailey M.E."/>
            <person name="Deus L.M."/>
            <person name="Earl A.S."/>
            <person name="Gibby P.D."/>
            <person name="Hartmann K.A."/>
            <person name="Liu J.E."/>
            <person name="Manci A.M."/>
            <person name="Nielsen D.A."/>
            <person name="Solomon M.B."/>
            <person name="Breakwell D.P."/>
            <person name="Burnett S.H."/>
            <person name="Grose J.H."/>
        </authorList>
    </citation>
    <scope>NUCLEOTIDE SEQUENCE [LARGE SCALE GENOMIC DNA]</scope>
    <source>
        <strain evidence="3 4">CECT 7799</strain>
    </source>
</reference>
<feature type="compositionally biased region" description="Low complexity" evidence="1">
    <location>
        <begin position="12"/>
        <end position="21"/>
    </location>
</feature>
<feature type="transmembrane region" description="Helical" evidence="2">
    <location>
        <begin position="21"/>
        <end position="40"/>
    </location>
</feature>